<dbReference type="SUPFAM" id="SSF53474">
    <property type="entry name" value="alpha/beta-Hydrolases"/>
    <property type="match status" value="1"/>
</dbReference>
<evidence type="ECO:0000256" key="15">
    <source>
        <dbReference type="SAM" id="SignalP"/>
    </source>
</evidence>
<dbReference type="CDD" id="cd00519">
    <property type="entry name" value="Lipase_3"/>
    <property type="match status" value="1"/>
</dbReference>
<keyword evidence="6" id="KW-0479">Metal-binding</keyword>
<dbReference type="GO" id="GO:0046872">
    <property type="term" value="F:metal ion binding"/>
    <property type="evidence" value="ECO:0007669"/>
    <property type="project" value="UniProtKB-KW"/>
</dbReference>
<feature type="domain" description="Fungal lipase-type" evidence="16">
    <location>
        <begin position="168"/>
        <end position="301"/>
    </location>
</feature>
<name>A0A7S2VVB8_9CHLO</name>
<keyword evidence="10" id="KW-1133">Transmembrane helix</keyword>
<gene>
    <name evidence="17" type="ORF">CCHL1392_LOCUS184</name>
</gene>
<dbReference type="GO" id="GO:0005886">
    <property type="term" value="C:plasma membrane"/>
    <property type="evidence" value="ECO:0007669"/>
    <property type="project" value="UniProtKB-SubCell"/>
</dbReference>
<dbReference type="PANTHER" id="PTHR45792:SF8">
    <property type="entry name" value="DIACYLGLYCEROL LIPASE-ALPHA"/>
    <property type="match status" value="1"/>
</dbReference>
<evidence type="ECO:0000256" key="12">
    <source>
        <dbReference type="ARBA" id="ARBA00023136"/>
    </source>
</evidence>
<dbReference type="Pfam" id="PF01764">
    <property type="entry name" value="Lipase_3"/>
    <property type="match status" value="1"/>
</dbReference>
<keyword evidence="11" id="KW-0443">Lipid metabolism</keyword>
<keyword evidence="9" id="KW-0442">Lipid degradation</keyword>
<evidence type="ECO:0000256" key="14">
    <source>
        <dbReference type="ARBA" id="ARBA00026104"/>
    </source>
</evidence>
<comment type="subcellular location">
    <subcellularLocation>
        <location evidence="2">Cell membrane</location>
        <topology evidence="2">Multi-pass membrane protein</topology>
    </subcellularLocation>
</comment>
<dbReference type="Gene3D" id="3.40.50.1820">
    <property type="entry name" value="alpha/beta hydrolase"/>
    <property type="match status" value="1"/>
</dbReference>
<evidence type="ECO:0000313" key="17">
    <source>
        <dbReference type="EMBL" id="CAD9650912.1"/>
    </source>
</evidence>
<evidence type="ECO:0000256" key="10">
    <source>
        <dbReference type="ARBA" id="ARBA00022989"/>
    </source>
</evidence>
<keyword evidence="5" id="KW-0812">Transmembrane</keyword>
<dbReference type="GO" id="GO:0016298">
    <property type="term" value="F:lipase activity"/>
    <property type="evidence" value="ECO:0007669"/>
    <property type="project" value="TreeGrafter"/>
</dbReference>
<reference evidence="17" key="1">
    <citation type="submission" date="2021-01" db="EMBL/GenBank/DDBJ databases">
        <authorList>
            <person name="Corre E."/>
            <person name="Pelletier E."/>
            <person name="Niang G."/>
            <person name="Scheremetjew M."/>
            <person name="Finn R."/>
            <person name="Kale V."/>
            <person name="Holt S."/>
            <person name="Cochrane G."/>
            <person name="Meng A."/>
            <person name="Brown T."/>
            <person name="Cohen L."/>
        </authorList>
    </citation>
    <scope>NUCLEOTIDE SEQUENCE</scope>
    <source>
        <strain evidence="17">SAG 11-48b</strain>
    </source>
</reference>
<feature type="signal peptide" evidence="15">
    <location>
        <begin position="1"/>
        <end position="25"/>
    </location>
</feature>
<evidence type="ECO:0000256" key="7">
    <source>
        <dbReference type="ARBA" id="ARBA00022801"/>
    </source>
</evidence>
<dbReference type="PANTHER" id="PTHR45792">
    <property type="entry name" value="DIACYLGLYCEROL LIPASE HOMOLOG-RELATED"/>
    <property type="match status" value="1"/>
</dbReference>
<accession>A0A7S2VVB8</accession>
<evidence type="ECO:0000256" key="13">
    <source>
        <dbReference type="ARBA" id="ARBA00024531"/>
    </source>
</evidence>
<keyword evidence="3" id="KW-1003">Cell membrane</keyword>
<keyword evidence="12" id="KW-0472">Membrane</keyword>
<keyword evidence="8" id="KW-0106">Calcium</keyword>
<dbReference type="AlphaFoldDB" id="A0A7S2VVB8"/>
<dbReference type="InterPro" id="IPR052214">
    <property type="entry name" value="DAG_Lipase-Related"/>
</dbReference>
<evidence type="ECO:0000256" key="2">
    <source>
        <dbReference type="ARBA" id="ARBA00004651"/>
    </source>
</evidence>
<dbReference type="InterPro" id="IPR002921">
    <property type="entry name" value="Fungal_lipase-type"/>
</dbReference>
<keyword evidence="15" id="KW-0732">Signal</keyword>
<dbReference type="InterPro" id="IPR029058">
    <property type="entry name" value="AB_hydrolase_fold"/>
</dbReference>
<sequence>MIPKHTWLAVSIAVLLAFSAVPTFASNNHRQLVTSGSSLSKIIDELELLYDLYVSIKNITGSNLFNGTALEFATSALHLAAMQAFQTEKLQGGPAPASSKQLLSTLARDANFTLAFTDAFVNSTDPAGVISSVTGLPRQDILAVSQADSLNIQPWYVAFDRNTSRIIVVSRGSTTSQDWLTDFTALTVVLQPGVGVHAGMLNSAKNLINATSATVNGAAQQQPGFSLAFIGHSLGAGVSCIATYLVKNGISGGEVLSSLASSVRGSCLSTPPVLSMNACEAMSSYASTIIFKDDVVPRASVVNLEHLVMLVAAVNNGMAGPALQKLDDVLVQRATQLGMTGMADADAPWNTTAVMMLFQDDMADKMVSDYMNMVTKHHKSLHKGLQSLMSKAADRVKKAGKTLGRRALLQNGWNDPDYYTVPASYPVGRSLVFPLYQPGALFQILPDLLKTSVVVKQSTYTDRWDQILLKSDMISDHLVPNWLPLLNNYIAQLDKSSTRG</sequence>
<evidence type="ECO:0000256" key="9">
    <source>
        <dbReference type="ARBA" id="ARBA00022963"/>
    </source>
</evidence>
<dbReference type="EMBL" id="HBHD01000371">
    <property type="protein sequence ID" value="CAD9650912.1"/>
    <property type="molecule type" value="Transcribed_RNA"/>
</dbReference>
<evidence type="ECO:0000256" key="6">
    <source>
        <dbReference type="ARBA" id="ARBA00022723"/>
    </source>
</evidence>
<comment type="cofactor">
    <cofactor evidence="1">
        <name>Ca(2+)</name>
        <dbReference type="ChEBI" id="CHEBI:29108"/>
    </cofactor>
</comment>
<keyword evidence="4" id="KW-0597">Phosphoprotein</keyword>
<evidence type="ECO:0000256" key="11">
    <source>
        <dbReference type="ARBA" id="ARBA00023098"/>
    </source>
</evidence>
<keyword evidence="7" id="KW-0378">Hydrolase</keyword>
<evidence type="ECO:0000256" key="5">
    <source>
        <dbReference type="ARBA" id="ARBA00022692"/>
    </source>
</evidence>
<evidence type="ECO:0000256" key="3">
    <source>
        <dbReference type="ARBA" id="ARBA00022475"/>
    </source>
</evidence>
<evidence type="ECO:0000259" key="16">
    <source>
        <dbReference type="Pfam" id="PF01764"/>
    </source>
</evidence>
<protein>
    <recommendedName>
        <fullName evidence="14">sn-1-specific diacylglycerol lipase</fullName>
        <ecNumber evidence="14">3.1.1.116</ecNumber>
    </recommendedName>
</protein>
<feature type="chain" id="PRO_5030532484" description="sn-1-specific diacylglycerol lipase" evidence="15">
    <location>
        <begin position="26"/>
        <end position="500"/>
    </location>
</feature>
<evidence type="ECO:0000256" key="4">
    <source>
        <dbReference type="ARBA" id="ARBA00022553"/>
    </source>
</evidence>
<dbReference type="EC" id="3.1.1.116" evidence="14"/>
<evidence type="ECO:0000256" key="1">
    <source>
        <dbReference type="ARBA" id="ARBA00001913"/>
    </source>
</evidence>
<comment type="catalytic activity">
    <reaction evidence="13">
        <text>a 1,2-diacyl-sn-glycerol + H2O = a 2-acylglycerol + a fatty acid + H(+)</text>
        <dbReference type="Rhea" id="RHEA:33275"/>
        <dbReference type="ChEBI" id="CHEBI:15377"/>
        <dbReference type="ChEBI" id="CHEBI:15378"/>
        <dbReference type="ChEBI" id="CHEBI:17389"/>
        <dbReference type="ChEBI" id="CHEBI:17815"/>
        <dbReference type="ChEBI" id="CHEBI:28868"/>
        <dbReference type="EC" id="3.1.1.116"/>
    </reaction>
    <physiologicalReaction direction="left-to-right" evidence="13">
        <dbReference type="Rhea" id="RHEA:33276"/>
    </physiologicalReaction>
</comment>
<organism evidence="17">
    <name type="scientific">Chlamydomonas chlamydogama</name>
    <dbReference type="NCBI Taxonomy" id="225041"/>
    <lineage>
        <taxon>Eukaryota</taxon>
        <taxon>Viridiplantae</taxon>
        <taxon>Chlorophyta</taxon>
        <taxon>core chlorophytes</taxon>
        <taxon>Chlorophyceae</taxon>
        <taxon>CS clade</taxon>
        <taxon>Chlamydomonadales</taxon>
        <taxon>Chlamydomonadaceae</taxon>
        <taxon>Chlamydomonas</taxon>
    </lineage>
</organism>
<evidence type="ECO:0000256" key="8">
    <source>
        <dbReference type="ARBA" id="ARBA00022837"/>
    </source>
</evidence>
<dbReference type="GO" id="GO:0019369">
    <property type="term" value="P:arachidonate metabolic process"/>
    <property type="evidence" value="ECO:0007669"/>
    <property type="project" value="TreeGrafter"/>
</dbReference>
<dbReference type="GO" id="GO:0046340">
    <property type="term" value="P:diacylglycerol catabolic process"/>
    <property type="evidence" value="ECO:0007669"/>
    <property type="project" value="TreeGrafter"/>
</dbReference>
<proteinExistence type="predicted"/>